<accession>A0AAE4VDS8</accession>
<comment type="caution">
    <text evidence="2">The sequence shown here is derived from an EMBL/GenBank/DDBJ whole genome shotgun (WGS) entry which is preliminary data.</text>
</comment>
<sequence length="85" mass="9031">MDALTTTDSAANGAPAASTASGNADEVVHIVSWWQWFLDMVLRLKVPRALCGESLAGDPDLPDPAAAGAPMCARCFELDEQRSNR</sequence>
<reference evidence="2" key="1">
    <citation type="submission" date="2023-10" db="EMBL/GenBank/DDBJ databases">
        <title>Mycolicibacterium fortuitum clinical isolates causing pulmonary infections in humans.</title>
        <authorList>
            <person name="Mejia-Ponce P.M."/>
            <person name="Zenteno-Cuevas R."/>
            <person name="Licona-Cassani C."/>
        </authorList>
    </citation>
    <scope>NUCLEOTIDE SEQUENCE</scope>
    <source>
        <strain evidence="2">M8</strain>
    </source>
</reference>
<feature type="region of interest" description="Disordered" evidence="1">
    <location>
        <begin position="1"/>
        <end position="23"/>
    </location>
</feature>
<gene>
    <name evidence="2" type="ORF">R4485_19490</name>
</gene>
<proteinExistence type="predicted"/>
<organism evidence="2 3">
    <name type="scientific">Mycolicibacterium fortuitum</name>
    <name type="common">Mycobacterium fortuitum</name>
    <dbReference type="NCBI Taxonomy" id="1766"/>
    <lineage>
        <taxon>Bacteria</taxon>
        <taxon>Bacillati</taxon>
        <taxon>Actinomycetota</taxon>
        <taxon>Actinomycetes</taxon>
        <taxon>Mycobacteriales</taxon>
        <taxon>Mycobacteriaceae</taxon>
        <taxon>Mycolicibacterium</taxon>
    </lineage>
</organism>
<dbReference type="AlphaFoldDB" id="A0AAE4VDS8"/>
<name>A0AAE4VDS8_MYCFO</name>
<dbReference type="RefSeq" id="WP_061263640.1">
    <property type="nucleotide sequence ID" value="NZ_JACKTK010000005.1"/>
</dbReference>
<dbReference type="EMBL" id="JAWLVV010000017">
    <property type="protein sequence ID" value="MDV7292360.1"/>
    <property type="molecule type" value="Genomic_DNA"/>
</dbReference>
<evidence type="ECO:0000313" key="3">
    <source>
        <dbReference type="Proteomes" id="UP001186041"/>
    </source>
</evidence>
<evidence type="ECO:0000256" key="1">
    <source>
        <dbReference type="SAM" id="MobiDB-lite"/>
    </source>
</evidence>
<protein>
    <submittedName>
        <fullName evidence="2">Uncharacterized protein</fullName>
    </submittedName>
</protein>
<evidence type="ECO:0000313" key="2">
    <source>
        <dbReference type="EMBL" id="MDV7292360.1"/>
    </source>
</evidence>
<dbReference type="Proteomes" id="UP001186041">
    <property type="component" value="Unassembled WGS sequence"/>
</dbReference>